<gene>
    <name evidence="1" type="ORF">FQP86_17725</name>
</gene>
<organism evidence="1 2">
    <name type="scientific">Cobetia crustatorum</name>
    <dbReference type="NCBI Taxonomy" id="553385"/>
    <lineage>
        <taxon>Bacteria</taxon>
        <taxon>Pseudomonadati</taxon>
        <taxon>Pseudomonadota</taxon>
        <taxon>Gammaproteobacteria</taxon>
        <taxon>Oceanospirillales</taxon>
        <taxon>Halomonadaceae</taxon>
        <taxon>Cobetia</taxon>
    </lineage>
</organism>
<keyword evidence="2" id="KW-1185">Reference proteome</keyword>
<evidence type="ECO:0000313" key="2">
    <source>
        <dbReference type="Proteomes" id="UP000319941"/>
    </source>
</evidence>
<name>A0A558HD21_9GAMM</name>
<accession>A0A558HD21</accession>
<evidence type="ECO:0000313" key="1">
    <source>
        <dbReference type="EMBL" id="TVU66967.1"/>
    </source>
</evidence>
<protein>
    <submittedName>
        <fullName evidence="1">Major capsid protein</fullName>
    </submittedName>
</protein>
<proteinExistence type="predicted"/>
<reference evidence="1 2" key="1">
    <citation type="submission" date="2019-07" db="EMBL/GenBank/DDBJ databases">
        <title>Diversity of Bacteria from Kongsfjorden, Arctic.</title>
        <authorList>
            <person name="Yu Y."/>
        </authorList>
    </citation>
    <scope>NUCLEOTIDE SEQUENCE [LARGE SCALE GENOMIC DNA]</scope>
    <source>
        <strain evidence="1 2">SM1923</strain>
    </source>
</reference>
<feature type="non-terminal residue" evidence="1">
    <location>
        <position position="180"/>
    </location>
</feature>
<dbReference type="InterPro" id="IPR005564">
    <property type="entry name" value="Major_capsid_GpE"/>
</dbReference>
<sequence>MPADIFSSDIFSIGSLTAAINEANYVPSRLGQLGIFQETGITTTTATVEKDGDTLELVPAGERGAPADPLKRNKRSGVTFNAVHLPTTDTILADEVQNVRAFGSDDQLVGVQQVIDTKLGRMARRIDATLEWQRMGALKGKILDADGSTVITDLYAAFGIQQTTVKMALNTDGTNVQGKA</sequence>
<dbReference type="Proteomes" id="UP000319941">
    <property type="component" value="Unassembled WGS sequence"/>
</dbReference>
<dbReference type="EMBL" id="VNFH01000063">
    <property type="protein sequence ID" value="TVU66967.1"/>
    <property type="molecule type" value="Genomic_DNA"/>
</dbReference>
<dbReference type="Pfam" id="PF03864">
    <property type="entry name" value="Phage_cap_E"/>
    <property type="match status" value="1"/>
</dbReference>
<dbReference type="RefSeq" id="WP_186436407.1">
    <property type="nucleotide sequence ID" value="NZ_CAWOWR010000124.1"/>
</dbReference>
<dbReference type="AlphaFoldDB" id="A0A558HD21"/>
<comment type="caution">
    <text evidence="1">The sequence shown here is derived from an EMBL/GenBank/DDBJ whole genome shotgun (WGS) entry which is preliminary data.</text>
</comment>